<sequence length="66" mass="7240">MKIATLVYRGSRGRTSYYAIFPNTIPPPPPPSPPPRSPKNTSLRLLLQDAGSNPALARDSFEIMLC</sequence>
<proteinExistence type="predicted"/>
<feature type="region of interest" description="Disordered" evidence="1">
    <location>
        <begin position="22"/>
        <end position="41"/>
    </location>
</feature>
<evidence type="ECO:0000313" key="3">
    <source>
        <dbReference type="Proteomes" id="UP000324222"/>
    </source>
</evidence>
<keyword evidence="3" id="KW-1185">Reference proteome</keyword>
<dbReference type="EMBL" id="VSRR010096610">
    <property type="protein sequence ID" value="MPC93926.1"/>
    <property type="molecule type" value="Genomic_DNA"/>
</dbReference>
<gene>
    <name evidence="2" type="ORF">E2C01_089073</name>
</gene>
<dbReference type="Proteomes" id="UP000324222">
    <property type="component" value="Unassembled WGS sequence"/>
</dbReference>
<protein>
    <submittedName>
        <fullName evidence="2">Uncharacterized protein</fullName>
    </submittedName>
</protein>
<evidence type="ECO:0000256" key="1">
    <source>
        <dbReference type="SAM" id="MobiDB-lite"/>
    </source>
</evidence>
<evidence type="ECO:0000313" key="2">
    <source>
        <dbReference type="EMBL" id="MPC93926.1"/>
    </source>
</evidence>
<accession>A0A5B7JI46</accession>
<dbReference type="AlphaFoldDB" id="A0A5B7JI46"/>
<feature type="compositionally biased region" description="Pro residues" evidence="1">
    <location>
        <begin position="24"/>
        <end position="37"/>
    </location>
</feature>
<organism evidence="2 3">
    <name type="scientific">Portunus trituberculatus</name>
    <name type="common">Swimming crab</name>
    <name type="synonym">Neptunus trituberculatus</name>
    <dbReference type="NCBI Taxonomy" id="210409"/>
    <lineage>
        <taxon>Eukaryota</taxon>
        <taxon>Metazoa</taxon>
        <taxon>Ecdysozoa</taxon>
        <taxon>Arthropoda</taxon>
        <taxon>Crustacea</taxon>
        <taxon>Multicrustacea</taxon>
        <taxon>Malacostraca</taxon>
        <taxon>Eumalacostraca</taxon>
        <taxon>Eucarida</taxon>
        <taxon>Decapoda</taxon>
        <taxon>Pleocyemata</taxon>
        <taxon>Brachyura</taxon>
        <taxon>Eubrachyura</taxon>
        <taxon>Portunoidea</taxon>
        <taxon>Portunidae</taxon>
        <taxon>Portuninae</taxon>
        <taxon>Portunus</taxon>
    </lineage>
</organism>
<name>A0A5B7JI46_PORTR</name>
<comment type="caution">
    <text evidence="2">The sequence shown here is derived from an EMBL/GenBank/DDBJ whole genome shotgun (WGS) entry which is preliminary data.</text>
</comment>
<reference evidence="2 3" key="1">
    <citation type="submission" date="2019-05" db="EMBL/GenBank/DDBJ databases">
        <title>Another draft genome of Portunus trituberculatus and its Hox gene families provides insights of decapod evolution.</title>
        <authorList>
            <person name="Jeong J.-H."/>
            <person name="Song I."/>
            <person name="Kim S."/>
            <person name="Choi T."/>
            <person name="Kim D."/>
            <person name="Ryu S."/>
            <person name="Kim W."/>
        </authorList>
    </citation>
    <scope>NUCLEOTIDE SEQUENCE [LARGE SCALE GENOMIC DNA]</scope>
    <source>
        <tissue evidence="2">Muscle</tissue>
    </source>
</reference>